<keyword evidence="1" id="KW-0902">Two-component regulatory system</keyword>
<dbReference type="InterPro" id="IPR036641">
    <property type="entry name" value="HPT_dom_sf"/>
</dbReference>
<accession>A0ABU1JUW3</accession>
<reference evidence="3 4" key="1">
    <citation type="submission" date="2023-07" db="EMBL/GenBank/DDBJ databases">
        <title>Sorghum-associated microbial communities from plants grown in Nebraska, USA.</title>
        <authorList>
            <person name="Schachtman D."/>
        </authorList>
    </citation>
    <scope>NUCLEOTIDE SEQUENCE [LARGE SCALE GENOMIC DNA]</scope>
    <source>
        <strain evidence="3 4">584</strain>
    </source>
</reference>
<evidence type="ECO:0000259" key="2">
    <source>
        <dbReference type="Pfam" id="PF01627"/>
    </source>
</evidence>
<dbReference type="EMBL" id="JAVDPW010000007">
    <property type="protein sequence ID" value="MDR6291794.1"/>
    <property type="molecule type" value="Genomic_DNA"/>
</dbReference>
<organism evidence="3 4">
    <name type="scientific">Inquilinus ginsengisoli</name>
    <dbReference type="NCBI Taxonomy" id="363840"/>
    <lineage>
        <taxon>Bacteria</taxon>
        <taxon>Pseudomonadati</taxon>
        <taxon>Pseudomonadota</taxon>
        <taxon>Alphaproteobacteria</taxon>
        <taxon>Rhodospirillales</taxon>
        <taxon>Rhodospirillaceae</taxon>
        <taxon>Inquilinus</taxon>
    </lineage>
</organism>
<protein>
    <recommendedName>
        <fullName evidence="2">HPt domain-containing protein</fullName>
    </recommendedName>
</protein>
<dbReference type="Proteomes" id="UP001262410">
    <property type="component" value="Unassembled WGS sequence"/>
</dbReference>
<feature type="domain" description="HPt" evidence="2">
    <location>
        <begin position="31"/>
        <end position="111"/>
    </location>
</feature>
<evidence type="ECO:0000256" key="1">
    <source>
        <dbReference type="ARBA" id="ARBA00023012"/>
    </source>
</evidence>
<gene>
    <name evidence="3" type="ORF">E9232_004328</name>
</gene>
<keyword evidence="4" id="KW-1185">Reference proteome</keyword>
<dbReference type="SUPFAM" id="SSF47226">
    <property type="entry name" value="Histidine-containing phosphotransfer domain, HPT domain"/>
    <property type="match status" value="1"/>
</dbReference>
<dbReference type="InterPro" id="IPR008207">
    <property type="entry name" value="Sig_transdc_His_kin_Hpt_dom"/>
</dbReference>
<name>A0ABU1JUW3_9PROT</name>
<dbReference type="RefSeq" id="WP_309797306.1">
    <property type="nucleotide sequence ID" value="NZ_JAVDPW010000007.1"/>
</dbReference>
<dbReference type="Pfam" id="PF01627">
    <property type="entry name" value="Hpt"/>
    <property type="match status" value="1"/>
</dbReference>
<proteinExistence type="predicted"/>
<sequence length="129" mass="13796">MTTSSDPRYLFDPAALERNLQGFDGAARRAMIDDLVEELGERAAAISAAAGSGDREAVALEAYALRSCAAICGARTLIDLADTLAGKAESQPGRPQELAKVVKARVAETLRALAMWRGGEEELEREEEC</sequence>
<comment type="caution">
    <text evidence="3">The sequence shown here is derived from an EMBL/GenBank/DDBJ whole genome shotgun (WGS) entry which is preliminary data.</text>
</comment>
<evidence type="ECO:0000313" key="4">
    <source>
        <dbReference type="Proteomes" id="UP001262410"/>
    </source>
</evidence>
<dbReference type="Gene3D" id="1.20.120.160">
    <property type="entry name" value="HPT domain"/>
    <property type="match status" value="1"/>
</dbReference>
<evidence type="ECO:0000313" key="3">
    <source>
        <dbReference type="EMBL" id="MDR6291794.1"/>
    </source>
</evidence>